<protein>
    <recommendedName>
        <fullName evidence="3">Carboxypeptidase-like regulatory domain-containing protein</fullName>
    </recommendedName>
</protein>
<sequence>MSSNAQVFDEVVITPGENPAHRIIQNVMDNKKQNDPLRNNSFEYDSYSKLYLTGELPEGVNRDTITDTTMINAFELLDRQYLFLTETEATRTFNPPNYDKEVVTAYNVSGFKDPMFATFVNQFQSFSFYDNNFVLNQKEYINPIAPGGLRRYLFILEDTLFHKETQDTTYTIKFRPRKGKNFEGVEGYLYIHSKEWAIERVIASPHNQPGSLVSPRIIQEYEITNGKKWFPKKISTELDFAIDFNGYVNIIGRSSLYIKNVQFDIESKKGFNPVSVEVQEDALADSSSINEIRGNTYTGKEGRTYAKVDSVVEENNLDRLLDVFKIASTGKIPIGVFSVPVQEIVYFNRQEGVRLGLGLETNRRLSKIFQIGGYFAYGLRDHKWKWGGDLNFTLNQARLIRLNLHYSDDVYERGSTDMYDDNFNLVNQGIYRDFFINLMDRQRFAGVNLSGLIRQNMKLQLFGNYKRFTFVDDYQYTPLFTSNGTAEQFDIAEVGFIFNWNIREKVMMLENNRVSLGTKWPKLTLKATRGLGGVFESNYDYYRLKFTVHQTFKIRGAGSISLVSKSGLTIGNVPLTLSHVQEGTGINFLLSVANTFETMQPAEFFSDQQSSLFFRYTFLPIKTGEDWTEPTFVIHSAAAFGTMKNRVDHTGFSFKTPEKGYYESGLIVDRLIVSNNILGLGAGMFYRYGPYELPKTKDNFFYKVSVRLNF</sequence>
<organism evidence="1 2">
    <name type="scientific">Brumimicrobium salinarum</name>
    <dbReference type="NCBI Taxonomy" id="2058658"/>
    <lineage>
        <taxon>Bacteria</taxon>
        <taxon>Pseudomonadati</taxon>
        <taxon>Bacteroidota</taxon>
        <taxon>Flavobacteriia</taxon>
        <taxon>Flavobacteriales</taxon>
        <taxon>Crocinitomicaceae</taxon>
        <taxon>Brumimicrobium</taxon>
    </lineage>
</organism>
<comment type="caution">
    <text evidence="1">The sequence shown here is derived from an EMBL/GenBank/DDBJ whole genome shotgun (WGS) entry which is preliminary data.</text>
</comment>
<reference evidence="1 2" key="1">
    <citation type="submission" date="2017-12" db="EMBL/GenBank/DDBJ databases">
        <title>The draft genome sequence of Brumimicrobium saltpan LHR20.</title>
        <authorList>
            <person name="Do Z.-J."/>
            <person name="Luo H.-R."/>
        </authorList>
    </citation>
    <scope>NUCLEOTIDE SEQUENCE [LARGE SCALE GENOMIC DNA]</scope>
    <source>
        <strain evidence="1 2">LHR20</strain>
    </source>
</reference>
<proteinExistence type="predicted"/>
<dbReference type="RefSeq" id="WP_101333479.1">
    <property type="nucleotide sequence ID" value="NZ_PJNI01000001.1"/>
</dbReference>
<dbReference type="EMBL" id="PJNI01000001">
    <property type="protein sequence ID" value="PKR82295.1"/>
    <property type="molecule type" value="Genomic_DNA"/>
</dbReference>
<dbReference type="InterPro" id="IPR043741">
    <property type="entry name" value="DUF5686"/>
</dbReference>
<dbReference type="Proteomes" id="UP000236654">
    <property type="component" value="Unassembled WGS sequence"/>
</dbReference>
<gene>
    <name evidence="1" type="ORF">CW751_02895</name>
</gene>
<evidence type="ECO:0000313" key="1">
    <source>
        <dbReference type="EMBL" id="PKR82295.1"/>
    </source>
</evidence>
<name>A0A2I0R6U6_9FLAO</name>
<evidence type="ECO:0000313" key="2">
    <source>
        <dbReference type="Proteomes" id="UP000236654"/>
    </source>
</evidence>
<dbReference type="AlphaFoldDB" id="A0A2I0R6U6"/>
<dbReference type="Pfam" id="PF18939">
    <property type="entry name" value="DUF5686"/>
    <property type="match status" value="1"/>
</dbReference>
<evidence type="ECO:0008006" key="3">
    <source>
        <dbReference type="Google" id="ProtNLM"/>
    </source>
</evidence>
<accession>A0A2I0R6U6</accession>
<keyword evidence="2" id="KW-1185">Reference proteome</keyword>
<dbReference type="OrthoDB" id="604691at2"/>